<evidence type="ECO:0000256" key="1">
    <source>
        <dbReference type="SAM" id="Phobius"/>
    </source>
</evidence>
<organism evidence="2 3">
    <name type="scientific">Loigolactobacillus bifermentans DSM 20003</name>
    <dbReference type="NCBI Taxonomy" id="1423726"/>
    <lineage>
        <taxon>Bacteria</taxon>
        <taxon>Bacillati</taxon>
        <taxon>Bacillota</taxon>
        <taxon>Bacilli</taxon>
        <taxon>Lactobacillales</taxon>
        <taxon>Lactobacillaceae</taxon>
        <taxon>Loigolactobacillus</taxon>
    </lineage>
</organism>
<dbReference type="OrthoDB" id="2157599at2"/>
<dbReference type="Proteomes" id="UP000051461">
    <property type="component" value="Unassembled WGS sequence"/>
</dbReference>
<name>A0A0R1GY83_9LACO</name>
<dbReference type="EMBL" id="AZDA01000046">
    <property type="protein sequence ID" value="KRK39125.1"/>
    <property type="molecule type" value="Genomic_DNA"/>
</dbReference>
<reference evidence="2 3" key="1">
    <citation type="journal article" date="2015" name="Genome Announc.">
        <title>Expanding the biotechnology potential of lactobacilli through comparative genomics of 213 strains and associated genera.</title>
        <authorList>
            <person name="Sun Z."/>
            <person name="Harris H.M."/>
            <person name="McCann A."/>
            <person name="Guo C."/>
            <person name="Argimon S."/>
            <person name="Zhang W."/>
            <person name="Yang X."/>
            <person name="Jeffery I.B."/>
            <person name="Cooney J.C."/>
            <person name="Kagawa T.F."/>
            <person name="Liu W."/>
            <person name="Song Y."/>
            <person name="Salvetti E."/>
            <person name="Wrobel A."/>
            <person name="Rasinkangas P."/>
            <person name="Parkhill J."/>
            <person name="Rea M.C."/>
            <person name="O'Sullivan O."/>
            <person name="Ritari J."/>
            <person name="Douillard F.P."/>
            <person name="Paul Ross R."/>
            <person name="Yang R."/>
            <person name="Briner A.E."/>
            <person name="Felis G.E."/>
            <person name="de Vos W.M."/>
            <person name="Barrangou R."/>
            <person name="Klaenhammer T.R."/>
            <person name="Caufield P.W."/>
            <person name="Cui Y."/>
            <person name="Zhang H."/>
            <person name="O'Toole P.W."/>
        </authorList>
    </citation>
    <scope>NUCLEOTIDE SEQUENCE [LARGE SCALE GENOMIC DNA]</scope>
    <source>
        <strain evidence="2 3">DSM 20003</strain>
    </source>
</reference>
<keyword evidence="1" id="KW-1133">Transmembrane helix</keyword>
<dbReference type="RefSeq" id="WP_057904498.1">
    <property type="nucleotide sequence ID" value="NZ_AZDA01000046.1"/>
</dbReference>
<dbReference type="STRING" id="1423726.FC07_GL002846"/>
<feature type="transmembrane region" description="Helical" evidence="1">
    <location>
        <begin position="12"/>
        <end position="30"/>
    </location>
</feature>
<proteinExistence type="predicted"/>
<keyword evidence="3" id="KW-1185">Reference proteome</keyword>
<comment type="caution">
    <text evidence="2">The sequence shown here is derived from an EMBL/GenBank/DDBJ whole genome shotgun (WGS) entry which is preliminary data.</text>
</comment>
<feature type="transmembrane region" description="Helical" evidence="1">
    <location>
        <begin position="36"/>
        <end position="55"/>
    </location>
</feature>
<keyword evidence="1" id="KW-0812">Transmembrane</keyword>
<evidence type="ECO:0000313" key="2">
    <source>
        <dbReference type="EMBL" id="KRK39125.1"/>
    </source>
</evidence>
<gene>
    <name evidence="2" type="ORF">FC07_GL002846</name>
</gene>
<dbReference type="AlphaFoldDB" id="A0A0R1GY83"/>
<sequence length="284" mass="32164">MSDENKRESAFQDVGLILMLALFCALAILMAVSGNLLLNILYLFLTMGILIITYFFGLITSLLTNFLFIAVQVLIVVYQYTVQKADVHWELAFWMIMPLILSVITYFMTRNQIKLQESNGELRSALVERGAFDEETNLRTTVAYVEDAGVFVETHRRFELPVATVIIKIRYFDDLKHMMSSNQLQALLHLASETIKAETRNNDITYLLNVEDPTWAVLLYSDAAGAGIAANRVKAGFNKQLLENSLLADLAIYMIAGVVQWNDDTMTTPYDLIDAGVRETQYDF</sequence>
<keyword evidence="1" id="KW-0472">Membrane</keyword>
<dbReference type="PATRIC" id="fig|1423726.3.peg.2955"/>
<accession>A0A0R1GY83</accession>
<feature type="transmembrane region" description="Helical" evidence="1">
    <location>
        <begin position="92"/>
        <end position="109"/>
    </location>
</feature>
<protein>
    <submittedName>
        <fullName evidence="2">GGDEF domain-containing protein</fullName>
    </submittedName>
</protein>
<evidence type="ECO:0000313" key="3">
    <source>
        <dbReference type="Proteomes" id="UP000051461"/>
    </source>
</evidence>